<proteinExistence type="predicted"/>
<evidence type="ECO:0000313" key="3">
    <source>
        <dbReference type="EMBL" id="TEB25561.1"/>
    </source>
</evidence>
<feature type="region of interest" description="Disordered" evidence="2">
    <location>
        <begin position="1"/>
        <end position="78"/>
    </location>
</feature>
<evidence type="ECO:0000313" key="4">
    <source>
        <dbReference type="Proteomes" id="UP000298030"/>
    </source>
</evidence>
<feature type="region of interest" description="Disordered" evidence="2">
    <location>
        <begin position="132"/>
        <end position="153"/>
    </location>
</feature>
<feature type="compositionally biased region" description="Basic and acidic residues" evidence="2">
    <location>
        <begin position="390"/>
        <end position="399"/>
    </location>
</feature>
<name>A0A4Y7SV11_COPMI</name>
<dbReference type="AlphaFoldDB" id="A0A4Y7SV11"/>
<feature type="region of interest" description="Disordered" evidence="2">
    <location>
        <begin position="168"/>
        <end position="197"/>
    </location>
</feature>
<gene>
    <name evidence="3" type="ORF">FA13DRAFT_1796443</name>
</gene>
<dbReference type="Proteomes" id="UP000298030">
    <property type="component" value="Unassembled WGS sequence"/>
</dbReference>
<keyword evidence="1" id="KW-0175">Coiled coil</keyword>
<comment type="caution">
    <text evidence="3">The sequence shown here is derived from an EMBL/GenBank/DDBJ whole genome shotgun (WGS) entry which is preliminary data.</text>
</comment>
<organism evidence="3 4">
    <name type="scientific">Coprinellus micaceus</name>
    <name type="common">Glistening ink-cap mushroom</name>
    <name type="synonym">Coprinus micaceus</name>
    <dbReference type="NCBI Taxonomy" id="71717"/>
    <lineage>
        <taxon>Eukaryota</taxon>
        <taxon>Fungi</taxon>
        <taxon>Dikarya</taxon>
        <taxon>Basidiomycota</taxon>
        <taxon>Agaricomycotina</taxon>
        <taxon>Agaricomycetes</taxon>
        <taxon>Agaricomycetidae</taxon>
        <taxon>Agaricales</taxon>
        <taxon>Agaricineae</taxon>
        <taxon>Psathyrellaceae</taxon>
        <taxon>Coprinellus</taxon>
    </lineage>
</organism>
<accession>A0A4Y7SV11</accession>
<evidence type="ECO:0000256" key="1">
    <source>
        <dbReference type="SAM" id="Coils"/>
    </source>
</evidence>
<evidence type="ECO:0000256" key="2">
    <source>
        <dbReference type="SAM" id="MobiDB-lite"/>
    </source>
</evidence>
<feature type="compositionally biased region" description="Basic and acidic residues" evidence="2">
    <location>
        <begin position="14"/>
        <end position="31"/>
    </location>
</feature>
<feature type="coiled-coil region" evidence="1">
    <location>
        <begin position="429"/>
        <end position="463"/>
    </location>
</feature>
<feature type="region of interest" description="Disordered" evidence="2">
    <location>
        <begin position="336"/>
        <end position="404"/>
    </location>
</feature>
<keyword evidence="4" id="KW-1185">Reference proteome</keyword>
<dbReference type="EMBL" id="QPFP01000056">
    <property type="protein sequence ID" value="TEB25561.1"/>
    <property type="molecule type" value="Genomic_DNA"/>
</dbReference>
<sequence length="466" mass="50685">MKDKKSGEGTLPPVKKEDPDPQTRSEPHGDVEAETCVGPDGSDDPNPFNVVPSVPRTPANRFPTPCPLGPRRVSQPGQDITRRLVEPGGYLDSQTGETQALQAVGLLPADDDPSSPLAARRPAPFPLSWSPLPFPTAPLDGIPLHGSSPEIGYTSEADVGEEAQVVEQPEAVPDEESQPGDGSEGRPGLTHTPSSQRVFFPENLSRLVANGLVTERWALAHQLPNMPSPQFMRATMETPPVPAWTPAPAPVVTASVPAQTSAPAPVAVTSIPSRTHTPTPTPVEHASNTNCACGICTRRREKQPQWLPPGANNSFQPQSSYPRYNSHLVFPRSLANHQPISSSSAPTSLTTPAPTVDNNQPNDITLPADPHAPLVTTPPRATRSTPHVHPSSEPHRQPADRIQNYNERRAVNVVRDMAQDATEAAMAVLSRTTRERNETLQELEQLRRENKRLRKQLDEKFEERRK</sequence>
<reference evidence="3 4" key="1">
    <citation type="journal article" date="2019" name="Nat. Ecol. Evol.">
        <title>Megaphylogeny resolves global patterns of mushroom evolution.</title>
        <authorList>
            <person name="Varga T."/>
            <person name="Krizsan K."/>
            <person name="Foldi C."/>
            <person name="Dima B."/>
            <person name="Sanchez-Garcia M."/>
            <person name="Sanchez-Ramirez S."/>
            <person name="Szollosi G.J."/>
            <person name="Szarkandi J.G."/>
            <person name="Papp V."/>
            <person name="Albert L."/>
            <person name="Andreopoulos W."/>
            <person name="Angelini C."/>
            <person name="Antonin V."/>
            <person name="Barry K.W."/>
            <person name="Bougher N.L."/>
            <person name="Buchanan P."/>
            <person name="Buyck B."/>
            <person name="Bense V."/>
            <person name="Catcheside P."/>
            <person name="Chovatia M."/>
            <person name="Cooper J."/>
            <person name="Damon W."/>
            <person name="Desjardin D."/>
            <person name="Finy P."/>
            <person name="Geml J."/>
            <person name="Haridas S."/>
            <person name="Hughes K."/>
            <person name="Justo A."/>
            <person name="Karasinski D."/>
            <person name="Kautmanova I."/>
            <person name="Kiss B."/>
            <person name="Kocsube S."/>
            <person name="Kotiranta H."/>
            <person name="LaButti K.M."/>
            <person name="Lechner B.E."/>
            <person name="Liimatainen K."/>
            <person name="Lipzen A."/>
            <person name="Lukacs Z."/>
            <person name="Mihaltcheva S."/>
            <person name="Morgado L.N."/>
            <person name="Niskanen T."/>
            <person name="Noordeloos M.E."/>
            <person name="Ohm R.A."/>
            <person name="Ortiz-Santana B."/>
            <person name="Ovrebo C."/>
            <person name="Racz N."/>
            <person name="Riley R."/>
            <person name="Savchenko A."/>
            <person name="Shiryaev A."/>
            <person name="Soop K."/>
            <person name="Spirin V."/>
            <person name="Szebenyi C."/>
            <person name="Tomsovsky M."/>
            <person name="Tulloss R.E."/>
            <person name="Uehling J."/>
            <person name="Grigoriev I.V."/>
            <person name="Vagvolgyi C."/>
            <person name="Papp T."/>
            <person name="Martin F.M."/>
            <person name="Miettinen O."/>
            <person name="Hibbett D.S."/>
            <person name="Nagy L.G."/>
        </authorList>
    </citation>
    <scope>NUCLEOTIDE SEQUENCE [LARGE SCALE GENOMIC DNA]</scope>
    <source>
        <strain evidence="3 4">FP101781</strain>
    </source>
</reference>
<feature type="compositionally biased region" description="Low complexity" evidence="2">
    <location>
        <begin position="339"/>
        <end position="355"/>
    </location>
</feature>
<protein>
    <submittedName>
        <fullName evidence="3">Uncharacterized protein</fullName>
    </submittedName>
</protein>